<evidence type="ECO:0000313" key="2">
    <source>
        <dbReference type="Proteomes" id="UP000593564"/>
    </source>
</evidence>
<dbReference type="GO" id="GO:2000012">
    <property type="term" value="P:regulation of auxin polar transport"/>
    <property type="evidence" value="ECO:0007669"/>
    <property type="project" value="InterPro"/>
</dbReference>
<comment type="caution">
    <text evidence="1">The sequence shown here is derived from an EMBL/GenBank/DDBJ whole genome shotgun (WGS) entry which is preliminary data.</text>
</comment>
<dbReference type="InterPro" id="IPR038928">
    <property type="entry name" value="LAZY1"/>
</dbReference>
<accession>A0A7J7I958</accession>
<dbReference type="Proteomes" id="UP000593564">
    <property type="component" value="Unassembled WGS sequence"/>
</dbReference>
<dbReference type="PANTHER" id="PTHR34959:SF4">
    <property type="entry name" value="PROTEIN LAZY 1"/>
    <property type="match status" value="1"/>
</dbReference>
<gene>
    <name evidence="1" type="ORF">HYC85_002752</name>
</gene>
<sequence>NFCSCLSTQPSLYEQEYYTKPTFSSVNSRQSQGGCQKSSSELKTKSVEEVYEEKSSITISMPFDGFLMIGTLGSEPIITEPPTPTFPMPVEKITEKETEVTENELKLINDKLEKFLEAEAKELGDDLSERSSHVSIITICGKQIEGEDTEEDGDMVVCPLQGYLFGSPIEVPETSTELKKERTTLGQLFKRTDMMYDNSTDKCEKGENHAKRTYAACFIKKMLKRLQFCSTDQAASAASSAAADAVSTKRKLPKVLRMLHKKVHPERSAAEKEYTKSHKYDISKNSIDGRYNKGGLTLQKKINTRSPLRGMSKKEVTNLDLSHKSFSSSGLTQKKEHWIKTDADCKYIHIICTTFIVDLVKIPVPQKSRVSNF</sequence>
<reference evidence="2" key="1">
    <citation type="journal article" date="2020" name="Nat. Commun.">
        <title>Genome assembly of wild tea tree DASZ reveals pedigree and selection history of tea varieties.</title>
        <authorList>
            <person name="Zhang W."/>
            <person name="Zhang Y."/>
            <person name="Qiu H."/>
            <person name="Guo Y."/>
            <person name="Wan H."/>
            <person name="Zhang X."/>
            <person name="Scossa F."/>
            <person name="Alseekh S."/>
            <person name="Zhang Q."/>
            <person name="Wang P."/>
            <person name="Xu L."/>
            <person name="Schmidt M.H."/>
            <person name="Jia X."/>
            <person name="Li D."/>
            <person name="Zhu A."/>
            <person name="Guo F."/>
            <person name="Chen W."/>
            <person name="Ni D."/>
            <person name="Usadel B."/>
            <person name="Fernie A.R."/>
            <person name="Wen W."/>
        </authorList>
    </citation>
    <scope>NUCLEOTIDE SEQUENCE [LARGE SCALE GENOMIC DNA]</scope>
    <source>
        <strain evidence="2">cv. G240</strain>
    </source>
</reference>
<keyword evidence="2" id="KW-1185">Reference proteome</keyword>
<protein>
    <recommendedName>
        <fullName evidence="3">Protein LAZY 1</fullName>
    </recommendedName>
</protein>
<dbReference type="AlphaFoldDB" id="A0A7J7I958"/>
<feature type="non-terminal residue" evidence="1">
    <location>
        <position position="373"/>
    </location>
</feature>
<proteinExistence type="predicted"/>
<evidence type="ECO:0000313" key="1">
    <source>
        <dbReference type="EMBL" id="KAF5961543.1"/>
    </source>
</evidence>
<evidence type="ECO:0008006" key="3">
    <source>
        <dbReference type="Google" id="ProtNLM"/>
    </source>
</evidence>
<reference evidence="1 2" key="2">
    <citation type="submission" date="2020-07" db="EMBL/GenBank/DDBJ databases">
        <title>Genome assembly of wild tea tree DASZ reveals pedigree and selection history of tea varieties.</title>
        <authorList>
            <person name="Zhang W."/>
        </authorList>
    </citation>
    <scope>NUCLEOTIDE SEQUENCE [LARGE SCALE GENOMIC DNA]</scope>
    <source>
        <strain evidence="2">cv. G240</strain>
        <tissue evidence="1">Leaf</tissue>
    </source>
</reference>
<dbReference type="GO" id="GO:0009630">
    <property type="term" value="P:gravitropism"/>
    <property type="evidence" value="ECO:0007669"/>
    <property type="project" value="InterPro"/>
</dbReference>
<organism evidence="1 2">
    <name type="scientific">Camellia sinensis</name>
    <name type="common">Tea plant</name>
    <name type="synonym">Thea sinensis</name>
    <dbReference type="NCBI Taxonomy" id="4442"/>
    <lineage>
        <taxon>Eukaryota</taxon>
        <taxon>Viridiplantae</taxon>
        <taxon>Streptophyta</taxon>
        <taxon>Embryophyta</taxon>
        <taxon>Tracheophyta</taxon>
        <taxon>Spermatophyta</taxon>
        <taxon>Magnoliopsida</taxon>
        <taxon>eudicotyledons</taxon>
        <taxon>Gunneridae</taxon>
        <taxon>Pentapetalae</taxon>
        <taxon>asterids</taxon>
        <taxon>Ericales</taxon>
        <taxon>Theaceae</taxon>
        <taxon>Camellia</taxon>
    </lineage>
</organism>
<name>A0A7J7I958_CAMSI</name>
<dbReference type="EMBL" id="JACBKZ010000001">
    <property type="protein sequence ID" value="KAF5961543.1"/>
    <property type="molecule type" value="Genomic_DNA"/>
</dbReference>
<dbReference type="PANTHER" id="PTHR34959">
    <property type="entry name" value="PROTEIN LAZY 1"/>
    <property type="match status" value="1"/>
</dbReference>